<feature type="domain" description="1-deoxy-D-xylulose 5-phosphate reductoisomerase N-terminal" evidence="10">
    <location>
        <begin position="32"/>
        <end position="159"/>
    </location>
</feature>
<comment type="similarity">
    <text evidence="2 9">Belongs to the DXR family.</text>
</comment>
<feature type="binding site" evidence="9">
    <location>
        <position position="243"/>
    </location>
    <ligand>
        <name>1-deoxy-D-xylulose 5-phosphate</name>
        <dbReference type="ChEBI" id="CHEBI:57792"/>
    </ligand>
</feature>
<dbReference type="GO" id="GO:0051484">
    <property type="term" value="P:isopentenyl diphosphate biosynthetic process, methylerythritol 4-phosphate pathway involved in terpenoid biosynthetic process"/>
    <property type="evidence" value="ECO:0007669"/>
    <property type="project" value="TreeGrafter"/>
</dbReference>
<keyword evidence="6 9" id="KW-0464">Manganese</keyword>
<feature type="binding site" evidence="9">
    <location>
        <position position="179"/>
    </location>
    <ligand>
        <name>Mn(2+)</name>
        <dbReference type="ChEBI" id="CHEBI:29035"/>
    </ligand>
</feature>
<feature type="binding site" evidence="9">
    <location>
        <position position="178"/>
    </location>
    <ligand>
        <name>1-deoxy-D-xylulose 5-phosphate</name>
        <dbReference type="ChEBI" id="CHEBI:57792"/>
    </ligand>
</feature>
<evidence type="ECO:0000256" key="3">
    <source>
        <dbReference type="ARBA" id="ARBA00022723"/>
    </source>
</evidence>
<feature type="binding site" evidence="9">
    <location>
        <position position="177"/>
    </location>
    <ligand>
        <name>Mn(2+)</name>
        <dbReference type="ChEBI" id="CHEBI:29035"/>
    </ligand>
</feature>
<evidence type="ECO:0000259" key="10">
    <source>
        <dbReference type="Pfam" id="PF02670"/>
    </source>
</evidence>
<dbReference type="SUPFAM" id="SSF69055">
    <property type="entry name" value="1-deoxy-D-xylulose-5-phosphate reductoisomerase, C-terminal domain"/>
    <property type="match status" value="1"/>
</dbReference>
<evidence type="ECO:0000313" key="14">
    <source>
        <dbReference type="Proteomes" id="UP000886752"/>
    </source>
</evidence>
<evidence type="ECO:0000256" key="1">
    <source>
        <dbReference type="ARBA" id="ARBA00005094"/>
    </source>
</evidence>
<feature type="binding site" evidence="9">
    <location>
        <position position="244"/>
    </location>
    <ligand>
        <name>1-deoxy-D-xylulose 5-phosphate</name>
        <dbReference type="ChEBI" id="CHEBI:57792"/>
    </ligand>
</feature>
<feature type="binding site" evidence="9">
    <location>
        <position position="231"/>
    </location>
    <ligand>
        <name>NADPH</name>
        <dbReference type="ChEBI" id="CHEBI:57783"/>
    </ligand>
</feature>
<feature type="binding site" evidence="9">
    <location>
        <position position="40"/>
    </location>
    <ligand>
        <name>NADPH</name>
        <dbReference type="ChEBI" id="CHEBI:57783"/>
    </ligand>
</feature>
<evidence type="ECO:0000259" key="12">
    <source>
        <dbReference type="Pfam" id="PF13288"/>
    </source>
</evidence>
<evidence type="ECO:0000313" key="13">
    <source>
        <dbReference type="EMBL" id="HIW00881.1"/>
    </source>
</evidence>
<feature type="binding site" evidence="9">
    <location>
        <position position="247"/>
    </location>
    <ligand>
        <name>1-deoxy-D-xylulose 5-phosphate</name>
        <dbReference type="ChEBI" id="CHEBI:57792"/>
    </ligand>
</feature>
<accession>A0A9D1PXJ0</accession>
<dbReference type="SUPFAM" id="SSF51735">
    <property type="entry name" value="NAD(P)-binding Rossmann-fold domains"/>
    <property type="match status" value="1"/>
</dbReference>
<dbReference type="Gene3D" id="3.40.50.720">
    <property type="entry name" value="NAD(P)-binding Rossmann-like Domain"/>
    <property type="match status" value="1"/>
</dbReference>
<feature type="binding site" evidence="9">
    <location>
        <position position="153"/>
    </location>
    <ligand>
        <name>NADPH</name>
        <dbReference type="ChEBI" id="CHEBI:57783"/>
    </ligand>
</feature>
<name>A0A9D1PXJ0_9BACT</name>
<dbReference type="HAMAP" id="MF_00183">
    <property type="entry name" value="DXP_reductoisom"/>
    <property type="match status" value="1"/>
</dbReference>
<feature type="binding site" evidence="9">
    <location>
        <position position="225"/>
    </location>
    <ligand>
        <name>1-deoxy-D-xylulose 5-phosphate</name>
        <dbReference type="ChEBI" id="CHEBI:57792"/>
    </ligand>
</feature>
<keyword evidence="5 9" id="KW-0560">Oxidoreductase</keyword>
<keyword evidence="4 9" id="KW-0521">NADP</keyword>
<dbReference type="SUPFAM" id="SSF55347">
    <property type="entry name" value="Glyceraldehyde-3-phosphate dehydrogenase-like, C-terminal domain"/>
    <property type="match status" value="1"/>
</dbReference>
<evidence type="ECO:0000256" key="8">
    <source>
        <dbReference type="ARBA" id="ARBA00048543"/>
    </source>
</evidence>
<dbReference type="PANTHER" id="PTHR30525">
    <property type="entry name" value="1-DEOXY-D-XYLULOSE 5-PHOSPHATE REDUCTOISOMERASE"/>
    <property type="match status" value="1"/>
</dbReference>
<feature type="binding site" evidence="9">
    <location>
        <position position="151"/>
    </location>
    <ligand>
        <name>NADPH</name>
        <dbReference type="ChEBI" id="CHEBI:57783"/>
    </ligand>
</feature>
<gene>
    <name evidence="9 13" type="primary">dxr</name>
    <name evidence="13" type="ORF">H9894_06795</name>
</gene>
<dbReference type="InterPro" id="IPR013644">
    <property type="entry name" value="DXP_reductoisomerase_C"/>
</dbReference>
<feature type="binding site" evidence="9">
    <location>
        <position position="202"/>
    </location>
    <ligand>
        <name>1-deoxy-D-xylulose 5-phosphate</name>
        <dbReference type="ChEBI" id="CHEBI:57792"/>
    </ligand>
</feature>
<dbReference type="PANTHER" id="PTHR30525:SF0">
    <property type="entry name" value="1-DEOXY-D-XYLULOSE 5-PHOSPHATE REDUCTOISOMERASE, CHLOROPLASTIC"/>
    <property type="match status" value="1"/>
</dbReference>
<dbReference type="Pfam" id="PF08436">
    <property type="entry name" value="DXP_redisom_C"/>
    <property type="match status" value="1"/>
</dbReference>
<reference evidence="13" key="2">
    <citation type="submission" date="2021-04" db="EMBL/GenBank/DDBJ databases">
        <authorList>
            <person name="Gilroy R."/>
        </authorList>
    </citation>
    <scope>NUCLEOTIDE SEQUENCE</scope>
    <source>
        <strain evidence="13">ChiHecec2B26-446</strain>
    </source>
</reference>
<comment type="pathway">
    <text evidence="1 9">Isoprenoid biosynthesis; isopentenyl diphosphate biosynthesis via DXP pathway; isopentenyl diphosphate from 1-deoxy-D-xylulose 5-phosphate: step 1/6.</text>
</comment>
<dbReference type="InterPro" id="IPR036291">
    <property type="entry name" value="NAD(P)-bd_dom_sf"/>
</dbReference>
<dbReference type="GO" id="GO:0030145">
    <property type="term" value="F:manganese ion binding"/>
    <property type="evidence" value="ECO:0007669"/>
    <property type="project" value="TreeGrafter"/>
</dbReference>
<dbReference type="AlphaFoldDB" id="A0A9D1PXJ0"/>
<organism evidence="13 14">
    <name type="scientific">Candidatus Desulfovibrio intestinipullorum</name>
    <dbReference type="NCBI Taxonomy" id="2838536"/>
    <lineage>
        <taxon>Bacteria</taxon>
        <taxon>Pseudomonadati</taxon>
        <taxon>Thermodesulfobacteriota</taxon>
        <taxon>Desulfovibrionia</taxon>
        <taxon>Desulfovibrionales</taxon>
        <taxon>Desulfovibrionaceae</taxon>
        <taxon>Desulfovibrio</taxon>
    </lineage>
</organism>
<proteinExistence type="inferred from homology"/>
<feature type="domain" description="DXP reductoisomerase C-terminal" evidence="12">
    <location>
        <begin position="287"/>
        <end position="383"/>
    </location>
</feature>
<comment type="caution">
    <text evidence="13">The sequence shown here is derived from an EMBL/GenBank/DDBJ whole genome shotgun (WGS) entry which is preliminary data.</text>
</comment>
<dbReference type="InterPro" id="IPR036169">
    <property type="entry name" value="DXPR_C_sf"/>
</dbReference>
<comment type="cofactor">
    <cofactor evidence="9">
        <name>Mg(2+)</name>
        <dbReference type="ChEBI" id="CHEBI:18420"/>
    </cofactor>
    <cofactor evidence="9">
        <name>Mn(2+)</name>
        <dbReference type="ChEBI" id="CHEBI:29035"/>
    </cofactor>
</comment>
<dbReference type="Pfam" id="PF02670">
    <property type="entry name" value="DXP_reductoisom"/>
    <property type="match status" value="1"/>
</dbReference>
<keyword evidence="7 9" id="KW-0414">Isoprene biosynthesis</keyword>
<feature type="binding site" evidence="9">
    <location>
        <position position="179"/>
    </location>
    <ligand>
        <name>1-deoxy-D-xylulose 5-phosphate</name>
        <dbReference type="ChEBI" id="CHEBI:57792"/>
    </ligand>
</feature>
<feature type="binding site" evidence="9">
    <location>
        <position position="238"/>
    </location>
    <ligand>
        <name>1-deoxy-D-xylulose 5-phosphate</name>
        <dbReference type="ChEBI" id="CHEBI:57792"/>
    </ligand>
</feature>
<evidence type="ECO:0000256" key="7">
    <source>
        <dbReference type="ARBA" id="ARBA00023229"/>
    </source>
</evidence>
<evidence type="ECO:0000256" key="9">
    <source>
        <dbReference type="HAMAP-Rule" id="MF_00183"/>
    </source>
</evidence>
<sequence length="447" mass="47885">MASLWPGCDGPGIRYISAPPSLRWQRTRRRSLVLLGATGSIGRSALSVVERNPDLFTIRGLACARNVSRLAEQADQFRPDWLAVLDEEAREALQGLLPAGYSPTILTGPEGYRALASLESADTVLSAQAGSAGLAGTLAAALAGKVICLANKESLVLAGELLRHVCSRTGASILPVDSEHFALFDCLSGRGDDAEALILTASGGPFRHRTAAELETVTPAQALKHPNWNMGAKITIDSATLMNKALELIEACQLYGLGPDRVHVLVHPQSIVHSLVIFRDGSQLAQLAVPDMRLPIADCLLWPRVERRHVEPLSLAKAGTLTFEDVDNAVFPAIELARKAMLVRSGMSIVLNAADETAVQLFLSSRCSFADITRSVAAAMEHHLCELRAGGETGSTPYCLSEQMLALSGRDLEQACWQRLDSINALTAQTADFVKEYAARGGNRSCS</sequence>
<feature type="binding site" evidence="9">
    <location>
        <position position="65"/>
    </location>
    <ligand>
        <name>NADPH</name>
        <dbReference type="ChEBI" id="CHEBI:57783"/>
    </ligand>
</feature>
<feature type="binding site" evidence="9">
    <location>
        <position position="41"/>
    </location>
    <ligand>
        <name>NADPH</name>
        <dbReference type="ChEBI" id="CHEBI:57783"/>
    </ligand>
</feature>
<dbReference type="Gene3D" id="1.10.1740.10">
    <property type="match status" value="1"/>
</dbReference>
<feature type="binding site" evidence="9">
    <location>
        <position position="66"/>
    </location>
    <ligand>
        <name>NADPH</name>
        <dbReference type="ChEBI" id="CHEBI:57783"/>
    </ligand>
</feature>
<dbReference type="Pfam" id="PF13288">
    <property type="entry name" value="DXPR_C"/>
    <property type="match status" value="1"/>
</dbReference>
<keyword evidence="3 9" id="KW-0479">Metal-binding</keyword>
<feature type="domain" description="1-deoxy-D-xylulose 5-phosphate reductoisomerase C-terminal" evidence="11">
    <location>
        <begin position="173"/>
        <end position="255"/>
    </location>
</feature>
<dbReference type="GO" id="GO:0030604">
    <property type="term" value="F:1-deoxy-D-xylulose-5-phosphate reductoisomerase activity"/>
    <property type="evidence" value="ECO:0007669"/>
    <property type="project" value="UniProtKB-UniRule"/>
</dbReference>
<evidence type="ECO:0000256" key="6">
    <source>
        <dbReference type="ARBA" id="ARBA00023211"/>
    </source>
</evidence>
<feature type="binding site" evidence="9">
    <location>
        <position position="38"/>
    </location>
    <ligand>
        <name>NADPH</name>
        <dbReference type="ChEBI" id="CHEBI:57783"/>
    </ligand>
</feature>
<keyword evidence="9" id="KW-0460">Magnesium</keyword>
<feature type="binding site" evidence="9">
    <location>
        <position position="152"/>
    </location>
    <ligand>
        <name>1-deoxy-D-xylulose 5-phosphate</name>
        <dbReference type="ChEBI" id="CHEBI:57792"/>
    </ligand>
</feature>
<dbReference type="Proteomes" id="UP000886752">
    <property type="component" value="Unassembled WGS sequence"/>
</dbReference>
<dbReference type="InterPro" id="IPR003821">
    <property type="entry name" value="DXP_reductoisomerase"/>
</dbReference>
<dbReference type="NCBIfam" id="TIGR00243">
    <property type="entry name" value="Dxr"/>
    <property type="match status" value="1"/>
</dbReference>
<protein>
    <recommendedName>
        <fullName evidence="9">1-deoxy-D-xylulose 5-phosphate reductoisomerase</fullName>
        <shortName evidence="9">DXP reductoisomerase</shortName>
        <ecNumber evidence="9">1.1.1.267</ecNumber>
    </recommendedName>
    <alternativeName>
        <fullName evidence="9">1-deoxyxylulose-5-phosphate reductoisomerase</fullName>
    </alternativeName>
    <alternativeName>
        <fullName evidence="9">2-C-methyl-D-erythritol 4-phosphate synthase</fullName>
    </alternativeName>
</protein>
<feature type="binding site" evidence="9">
    <location>
        <position position="64"/>
    </location>
    <ligand>
        <name>NADPH</name>
        <dbReference type="ChEBI" id="CHEBI:57783"/>
    </ligand>
</feature>
<evidence type="ECO:0000256" key="5">
    <source>
        <dbReference type="ARBA" id="ARBA00023002"/>
    </source>
</evidence>
<evidence type="ECO:0000256" key="4">
    <source>
        <dbReference type="ARBA" id="ARBA00022857"/>
    </source>
</evidence>
<feature type="binding site" evidence="9">
    <location>
        <position position="247"/>
    </location>
    <ligand>
        <name>Mn(2+)</name>
        <dbReference type="ChEBI" id="CHEBI:29035"/>
    </ligand>
</feature>
<evidence type="ECO:0000256" key="2">
    <source>
        <dbReference type="ARBA" id="ARBA00006825"/>
    </source>
</evidence>
<dbReference type="EC" id="1.1.1.267" evidence="9"/>
<comment type="catalytic activity">
    <reaction evidence="8">
        <text>2-C-methyl-D-erythritol 4-phosphate + NADP(+) = 1-deoxy-D-xylulose 5-phosphate + NADPH + H(+)</text>
        <dbReference type="Rhea" id="RHEA:13717"/>
        <dbReference type="ChEBI" id="CHEBI:15378"/>
        <dbReference type="ChEBI" id="CHEBI:57783"/>
        <dbReference type="ChEBI" id="CHEBI:57792"/>
        <dbReference type="ChEBI" id="CHEBI:58262"/>
        <dbReference type="ChEBI" id="CHEBI:58349"/>
        <dbReference type="EC" id="1.1.1.267"/>
    </reaction>
    <physiologicalReaction direction="right-to-left" evidence="8">
        <dbReference type="Rhea" id="RHEA:13719"/>
    </physiologicalReaction>
</comment>
<evidence type="ECO:0000259" key="11">
    <source>
        <dbReference type="Pfam" id="PF08436"/>
    </source>
</evidence>
<dbReference type="FunFam" id="3.40.50.720:FF:000045">
    <property type="entry name" value="1-deoxy-D-xylulose 5-phosphate reductoisomerase"/>
    <property type="match status" value="1"/>
</dbReference>
<dbReference type="InterPro" id="IPR026877">
    <property type="entry name" value="DXPR_C"/>
</dbReference>
<feature type="binding site" evidence="9">
    <location>
        <position position="39"/>
    </location>
    <ligand>
        <name>NADPH</name>
        <dbReference type="ChEBI" id="CHEBI:57783"/>
    </ligand>
</feature>
<reference evidence="13" key="1">
    <citation type="journal article" date="2021" name="PeerJ">
        <title>Extensive microbial diversity within the chicken gut microbiome revealed by metagenomics and culture.</title>
        <authorList>
            <person name="Gilroy R."/>
            <person name="Ravi A."/>
            <person name="Getino M."/>
            <person name="Pursley I."/>
            <person name="Horton D.L."/>
            <person name="Alikhan N.F."/>
            <person name="Baker D."/>
            <person name="Gharbi K."/>
            <person name="Hall N."/>
            <person name="Watson M."/>
            <person name="Adriaenssens E.M."/>
            <person name="Foster-Nyarko E."/>
            <person name="Jarju S."/>
            <person name="Secka A."/>
            <person name="Antonio M."/>
            <person name="Oren A."/>
            <person name="Chaudhuri R.R."/>
            <person name="La Ragione R."/>
            <person name="Hildebrand F."/>
            <person name="Pallen M.J."/>
        </authorList>
    </citation>
    <scope>NUCLEOTIDE SEQUENCE</scope>
    <source>
        <strain evidence="13">ChiHecec2B26-446</strain>
    </source>
</reference>
<dbReference type="InterPro" id="IPR013512">
    <property type="entry name" value="DXP_reductoisomerase_N"/>
</dbReference>
<comment type="function">
    <text evidence="9">Catalyzes the NADPH-dependent rearrangement and reduction of 1-deoxy-D-xylulose-5-phosphate (DXP) to 2-C-methyl-D-erythritol 4-phosphate (MEP).</text>
</comment>
<dbReference type="EMBL" id="DXHV01000063">
    <property type="protein sequence ID" value="HIW00881.1"/>
    <property type="molecule type" value="Genomic_DNA"/>
</dbReference>
<dbReference type="GO" id="GO:0070402">
    <property type="term" value="F:NADPH binding"/>
    <property type="evidence" value="ECO:0007669"/>
    <property type="project" value="InterPro"/>
</dbReference>